<sequence>MSFPEISPSGASFARAVLTALATLPFLASTHAMAQFPGRTGQGQISVAHVADLIARAGSEANARERLSFYLTSVAESAAHLLAQARSAGLSVSCTGSFSVGNDTAWAAISAGAPDTETWPSIPATPIIIDDLLMRAGC</sequence>
<accession>A0ABY6IM01</accession>
<feature type="signal peptide" evidence="1">
    <location>
        <begin position="1"/>
        <end position="34"/>
    </location>
</feature>
<gene>
    <name evidence="2" type="ORF">OF122_16525</name>
</gene>
<keyword evidence="1" id="KW-0732">Signal</keyword>
<evidence type="ECO:0000313" key="2">
    <source>
        <dbReference type="EMBL" id="UYQ71627.1"/>
    </source>
</evidence>
<dbReference type="EMBL" id="CP107716">
    <property type="protein sequence ID" value="UYQ71627.1"/>
    <property type="molecule type" value="Genomic_DNA"/>
</dbReference>
<dbReference type="RefSeq" id="WP_264225277.1">
    <property type="nucleotide sequence ID" value="NZ_CP107716.1"/>
</dbReference>
<name>A0ABY6IM01_9HYPH</name>
<proteinExistence type="predicted"/>
<evidence type="ECO:0000256" key="1">
    <source>
        <dbReference type="SAM" id="SignalP"/>
    </source>
</evidence>
<organism evidence="2 3">
    <name type="scientific">Pelagibacterium flavum</name>
    <dbReference type="NCBI Taxonomy" id="2984530"/>
    <lineage>
        <taxon>Bacteria</taxon>
        <taxon>Pseudomonadati</taxon>
        <taxon>Pseudomonadota</taxon>
        <taxon>Alphaproteobacteria</taxon>
        <taxon>Hyphomicrobiales</taxon>
        <taxon>Devosiaceae</taxon>
        <taxon>Pelagibacterium</taxon>
    </lineage>
</organism>
<evidence type="ECO:0000313" key="3">
    <source>
        <dbReference type="Proteomes" id="UP001163882"/>
    </source>
</evidence>
<protein>
    <recommendedName>
        <fullName evidence="4">Chlorophyllide reductase</fullName>
    </recommendedName>
</protein>
<keyword evidence="3" id="KW-1185">Reference proteome</keyword>
<evidence type="ECO:0008006" key="4">
    <source>
        <dbReference type="Google" id="ProtNLM"/>
    </source>
</evidence>
<reference evidence="2" key="1">
    <citation type="submission" date="2022-10" db="EMBL/GenBank/DDBJ databases">
        <title>YIM 151497 complete genome.</title>
        <authorList>
            <person name="Chen X."/>
        </authorList>
    </citation>
    <scope>NUCLEOTIDE SEQUENCE</scope>
    <source>
        <strain evidence="2">YIM 151497</strain>
    </source>
</reference>
<feature type="chain" id="PRO_5047037216" description="Chlorophyllide reductase" evidence="1">
    <location>
        <begin position="35"/>
        <end position="138"/>
    </location>
</feature>
<dbReference type="Proteomes" id="UP001163882">
    <property type="component" value="Chromosome"/>
</dbReference>